<evidence type="ECO:0000313" key="2">
    <source>
        <dbReference type="EMBL" id="PVD20793.1"/>
    </source>
</evidence>
<protein>
    <recommendedName>
        <fullName evidence="1">BACK domain-containing protein</fullName>
    </recommendedName>
</protein>
<dbReference type="InterPro" id="IPR051481">
    <property type="entry name" value="BTB-POZ/Galectin-3-binding"/>
</dbReference>
<dbReference type="PANTHER" id="PTHR24410">
    <property type="entry name" value="HL07962P-RELATED"/>
    <property type="match status" value="1"/>
</dbReference>
<dbReference type="PANTHER" id="PTHR24410:SF41">
    <property type="entry name" value="HL07962P"/>
    <property type="match status" value="1"/>
</dbReference>
<dbReference type="Gene3D" id="3.30.710.10">
    <property type="entry name" value="Potassium Channel Kv1.1, Chain A"/>
    <property type="match status" value="1"/>
</dbReference>
<dbReference type="Pfam" id="PF07707">
    <property type="entry name" value="BACK"/>
    <property type="match status" value="1"/>
</dbReference>
<name>A0A2T7NHZ0_POMCA</name>
<dbReference type="Pfam" id="PF00651">
    <property type="entry name" value="BTB"/>
    <property type="match status" value="1"/>
</dbReference>
<dbReference type="InterPro" id="IPR056184">
    <property type="entry name" value="TRAF_BTBD17"/>
</dbReference>
<dbReference type="SUPFAM" id="SSF54695">
    <property type="entry name" value="POZ domain"/>
    <property type="match status" value="1"/>
</dbReference>
<evidence type="ECO:0000313" key="3">
    <source>
        <dbReference type="Proteomes" id="UP000245119"/>
    </source>
</evidence>
<feature type="domain" description="BACK" evidence="1">
    <location>
        <begin position="82"/>
        <end position="193"/>
    </location>
</feature>
<reference evidence="2 3" key="1">
    <citation type="submission" date="2018-04" db="EMBL/GenBank/DDBJ databases">
        <title>The genome of golden apple snail Pomacea canaliculata provides insight into stress tolerance and invasive adaptation.</title>
        <authorList>
            <person name="Liu C."/>
            <person name="Liu B."/>
            <person name="Ren Y."/>
            <person name="Zhang Y."/>
            <person name="Wang H."/>
            <person name="Li S."/>
            <person name="Jiang F."/>
            <person name="Yin L."/>
            <person name="Zhang G."/>
            <person name="Qian W."/>
            <person name="Fan W."/>
        </authorList>
    </citation>
    <scope>NUCLEOTIDE SEQUENCE [LARGE SCALE GENOMIC DNA]</scope>
    <source>
        <strain evidence="2">SZHN2017</strain>
        <tissue evidence="2">Muscle</tissue>
    </source>
</reference>
<dbReference type="Pfam" id="PF23651">
    <property type="entry name" value="TRAF_BTBD17"/>
    <property type="match status" value="1"/>
</dbReference>
<gene>
    <name evidence="2" type="ORF">C0Q70_18954</name>
</gene>
<dbReference type="SMART" id="SM00875">
    <property type="entry name" value="BACK"/>
    <property type="match status" value="1"/>
</dbReference>
<dbReference type="InterPro" id="IPR011705">
    <property type="entry name" value="BACK"/>
</dbReference>
<dbReference type="AlphaFoldDB" id="A0A2T7NHZ0"/>
<evidence type="ECO:0000259" key="1">
    <source>
        <dbReference type="SMART" id="SM00875"/>
    </source>
</evidence>
<organism evidence="2 3">
    <name type="scientific">Pomacea canaliculata</name>
    <name type="common">Golden apple snail</name>
    <dbReference type="NCBI Taxonomy" id="400727"/>
    <lineage>
        <taxon>Eukaryota</taxon>
        <taxon>Metazoa</taxon>
        <taxon>Spiralia</taxon>
        <taxon>Lophotrochozoa</taxon>
        <taxon>Mollusca</taxon>
        <taxon>Gastropoda</taxon>
        <taxon>Caenogastropoda</taxon>
        <taxon>Architaenioglossa</taxon>
        <taxon>Ampullarioidea</taxon>
        <taxon>Ampullariidae</taxon>
        <taxon>Pomacea</taxon>
    </lineage>
</organism>
<dbReference type="Proteomes" id="UP000245119">
    <property type="component" value="Linkage Group LG12"/>
</dbReference>
<dbReference type="OrthoDB" id="2359033at2759"/>
<dbReference type="EMBL" id="PZQS01000012">
    <property type="protein sequence ID" value="PVD20793.1"/>
    <property type="molecule type" value="Genomic_DNA"/>
</dbReference>
<accession>A0A2T7NHZ0</accession>
<dbReference type="Gene3D" id="1.25.40.420">
    <property type="match status" value="1"/>
</dbReference>
<comment type="caution">
    <text evidence="2">The sequence shown here is derived from an EMBL/GenBank/DDBJ whole genome shotgun (WGS) entry which is preliminary data.</text>
</comment>
<dbReference type="InterPro" id="IPR000210">
    <property type="entry name" value="BTB/POZ_dom"/>
</dbReference>
<keyword evidence="3" id="KW-1185">Reference proteome</keyword>
<dbReference type="STRING" id="400727.A0A2T7NHZ0"/>
<dbReference type="InterPro" id="IPR011333">
    <property type="entry name" value="SKP1/BTB/POZ_sf"/>
</dbReference>
<sequence>MLTDTKWPDAHKARILLNEELECVEVFGDFLQYMYTGNIHLSNLSVLPVLMLADKYNIHDLGSECRNYMVTHCHTSPLNLRVVSWLRYARMCDNRNLEAVVKRYIELNFERVMQSRDFLVMPLEMLEEMCRCEHLVIQSEYTLFLGLKKWLLHNDESSDLACGNEHIMEKKILQIMSNVRLPLMTQAQLSSLTDDPFLNKYAQFFMPKLSAACAYHSSHRTSSPTIAQSESQSNVHCATENSAKYHVAPCSQQFAKGIDTAATSSRLKAVTQSAAAKGNRESWSSHNFGPQNIFMCNVLYMQSSSERTLWNFEPSGRTVQSCSTYYTPRNYMCDDWSTSLTIENFPDFPPYASHTYFFSTPKGMSGGSQANLLHSGHDTCSRAGEDEGEDNSVFEWQVEMYPKGIRFPPAVMISIPQNHDIDEHCQDVVRVAVISKTHHCHPCHVDVSVLAVARGVEDGTEYVDALAHKSCIFDKERMIHNIDNIVPFHHLNCSKSKYLTSSNITGAKQCNFKVVVIIRPSLMGL</sequence>
<dbReference type="CDD" id="cd18493">
    <property type="entry name" value="BACK_BTBD17"/>
    <property type="match status" value="1"/>
</dbReference>
<proteinExistence type="predicted"/>